<dbReference type="Proteomes" id="UP000070376">
    <property type="component" value="Unassembled WGS sequence"/>
</dbReference>
<name>A0A133KDX7_HEYCO</name>
<comment type="caution">
    <text evidence="3">The sequence shown here is derived from an EMBL/GenBank/DDBJ whole genome shotgun (WGS) entry which is preliminary data.</text>
</comment>
<organism evidence="3 4">
    <name type="scientific">Heyndrickxia coagulans</name>
    <name type="common">Weizmannia coagulans</name>
    <dbReference type="NCBI Taxonomy" id="1398"/>
    <lineage>
        <taxon>Bacteria</taxon>
        <taxon>Bacillati</taxon>
        <taxon>Bacillota</taxon>
        <taxon>Bacilli</taxon>
        <taxon>Bacillales</taxon>
        <taxon>Bacillaceae</taxon>
        <taxon>Heyndrickxia</taxon>
    </lineage>
</organism>
<sequence length="332" mass="37314">MRKMLIILQAAMLLLAAGCTSSGQKENSKKALQKVTVVLDWFPNTNHTGLYVAKTKHYFQKQGLDVKIIQPGDNITAEQMVASGKADFGVSYQENVTTARTEGIPIVSIAAIIQHNTSGFASLKKDNITSPKDFEGKRYGGWGSPSEEAVIKTVMEKYGADYSKVKNIVLGQTDFFKSIGREADFEWIYYGWDGIQAERSGKKLNLIMVKDLDPALDYYSPVIITSEKLAKGDKTLVKSFMKATAQGYTFAIKHPEQAADILIKDVPDTNKGLVRASQKWLSTKYQDDAAEWGVQKEEVWRRYMDFLYDHKVIKKKINIKAAYTNEFLPNRP</sequence>
<dbReference type="PROSITE" id="PS51257">
    <property type="entry name" value="PROKAR_LIPOPROTEIN"/>
    <property type="match status" value="1"/>
</dbReference>
<proteinExistence type="predicted"/>
<dbReference type="Pfam" id="PF09084">
    <property type="entry name" value="NMT1"/>
    <property type="match status" value="1"/>
</dbReference>
<feature type="signal peptide" evidence="1">
    <location>
        <begin position="1"/>
        <end position="22"/>
    </location>
</feature>
<dbReference type="SUPFAM" id="SSF53850">
    <property type="entry name" value="Periplasmic binding protein-like II"/>
    <property type="match status" value="1"/>
</dbReference>
<dbReference type="GO" id="GO:0009228">
    <property type="term" value="P:thiamine biosynthetic process"/>
    <property type="evidence" value="ECO:0007669"/>
    <property type="project" value="InterPro"/>
</dbReference>
<evidence type="ECO:0000259" key="2">
    <source>
        <dbReference type="Pfam" id="PF09084"/>
    </source>
</evidence>
<evidence type="ECO:0000313" key="4">
    <source>
        <dbReference type="Proteomes" id="UP000070376"/>
    </source>
</evidence>
<keyword evidence="1" id="KW-0732">Signal</keyword>
<dbReference type="InterPro" id="IPR015168">
    <property type="entry name" value="SsuA/THI5"/>
</dbReference>
<dbReference type="EMBL" id="LRPN01000164">
    <property type="protein sequence ID" value="KWZ77781.1"/>
    <property type="molecule type" value="Genomic_DNA"/>
</dbReference>
<dbReference type="AlphaFoldDB" id="A0A133KDX7"/>
<evidence type="ECO:0000256" key="1">
    <source>
        <dbReference type="SAM" id="SignalP"/>
    </source>
</evidence>
<feature type="domain" description="SsuA/THI5-like" evidence="2">
    <location>
        <begin position="44"/>
        <end position="258"/>
    </location>
</feature>
<dbReference type="InterPro" id="IPR027939">
    <property type="entry name" value="NMT1/THI5"/>
</dbReference>
<dbReference type="PATRIC" id="fig|1398.22.peg.3216"/>
<dbReference type="PANTHER" id="PTHR31528:SF3">
    <property type="entry name" value="THIAMINE BIOSYNTHESIS PROTEIN HI_0357-RELATED"/>
    <property type="match status" value="1"/>
</dbReference>
<dbReference type="PANTHER" id="PTHR31528">
    <property type="entry name" value="4-AMINO-5-HYDROXYMETHYL-2-METHYLPYRIMIDINE PHOSPHATE SYNTHASE THI11-RELATED"/>
    <property type="match status" value="1"/>
</dbReference>
<accession>A0A133KDX7</accession>
<evidence type="ECO:0000313" key="3">
    <source>
        <dbReference type="EMBL" id="KWZ77781.1"/>
    </source>
</evidence>
<feature type="chain" id="PRO_5039026330" evidence="1">
    <location>
        <begin position="23"/>
        <end position="332"/>
    </location>
</feature>
<dbReference type="Gene3D" id="3.40.190.10">
    <property type="entry name" value="Periplasmic binding protein-like II"/>
    <property type="match status" value="2"/>
</dbReference>
<gene>
    <name evidence="3" type="ORF">HMPREF3213_03211</name>
</gene>
<reference evidence="4" key="1">
    <citation type="submission" date="2016-01" db="EMBL/GenBank/DDBJ databases">
        <authorList>
            <person name="Mitreva M."/>
            <person name="Pepin K.H."/>
            <person name="Mihindukulasuriya K.A."/>
            <person name="Fulton R."/>
            <person name="Fronick C."/>
            <person name="O'Laughlin M."/>
            <person name="Miner T."/>
            <person name="Herter B."/>
            <person name="Rosa B.A."/>
            <person name="Cordes M."/>
            <person name="Tomlinson C."/>
            <person name="Wollam A."/>
            <person name="Palsikar V.B."/>
            <person name="Mardis E.R."/>
            <person name="Wilson R.K."/>
        </authorList>
    </citation>
    <scope>NUCLEOTIDE SEQUENCE [LARGE SCALE GENOMIC DNA]</scope>
    <source>
        <strain evidence="4">GED7749B</strain>
    </source>
</reference>
<dbReference type="RefSeq" id="WP_017551975.1">
    <property type="nucleotide sequence ID" value="NZ_KQ955913.1"/>
</dbReference>
<protein>
    <submittedName>
        <fullName evidence="3">NMT1/THI5-like protein</fullName>
    </submittedName>
</protein>